<comment type="similarity">
    <text evidence="1">Belongs to the UPF0319 family.</text>
</comment>
<evidence type="ECO:0000256" key="3">
    <source>
        <dbReference type="SAM" id="SignalP"/>
    </source>
</evidence>
<dbReference type="RefSeq" id="WP_073584249.1">
    <property type="nucleotide sequence ID" value="NZ_AP024898.1"/>
</dbReference>
<evidence type="ECO:0000256" key="1">
    <source>
        <dbReference type="ARBA" id="ARBA00008490"/>
    </source>
</evidence>
<feature type="chain" id="PRO_5012975090" evidence="3">
    <location>
        <begin position="23"/>
        <end position="203"/>
    </location>
</feature>
<dbReference type="InterPro" id="IPR018635">
    <property type="entry name" value="UPF0319"/>
</dbReference>
<evidence type="ECO:0000313" key="4">
    <source>
        <dbReference type="EMBL" id="SHO57387.1"/>
    </source>
</evidence>
<feature type="signal peptide" evidence="3">
    <location>
        <begin position="1"/>
        <end position="22"/>
    </location>
</feature>
<dbReference type="STRING" id="1117707.VQ7734_03156"/>
<evidence type="ECO:0000256" key="2">
    <source>
        <dbReference type="ARBA" id="ARBA00022729"/>
    </source>
</evidence>
<dbReference type="OrthoDB" id="6214779at2"/>
<proteinExistence type="inferred from homology"/>
<organism evidence="4 5">
    <name type="scientific">Vibrio quintilis</name>
    <dbReference type="NCBI Taxonomy" id="1117707"/>
    <lineage>
        <taxon>Bacteria</taxon>
        <taxon>Pseudomonadati</taxon>
        <taxon>Pseudomonadota</taxon>
        <taxon>Gammaproteobacteria</taxon>
        <taxon>Vibrionales</taxon>
        <taxon>Vibrionaceae</taxon>
        <taxon>Vibrio</taxon>
    </lineage>
</organism>
<gene>
    <name evidence="4" type="ORF">VQ7734_03156</name>
</gene>
<protein>
    <submittedName>
        <fullName evidence="4">Uncharacterized protein</fullName>
    </submittedName>
</protein>
<accession>A0A1M7YXI6</accession>
<dbReference type="PANTHER" id="PTHR38108:SF1">
    <property type="entry name" value="UPF0319 PROTEIN YCCT"/>
    <property type="match status" value="1"/>
</dbReference>
<dbReference type="Pfam" id="PF09829">
    <property type="entry name" value="DUF2057"/>
    <property type="match status" value="1"/>
</dbReference>
<dbReference type="PANTHER" id="PTHR38108">
    <property type="entry name" value="UPF0319 PROTEIN YCCT"/>
    <property type="match status" value="1"/>
</dbReference>
<sequence length="203" mass="23012">MTRLFILLTTCLTWAISGAVYALDLDADNGIEVLYVNGKPVEEGRTVHFSENKLQLVVRYEGRLKKNGGKLEFLSTYPYVLTLSSGAKPTNETLRLSLVSNRYHKVDGLNQARRPVFKVSSGFPVKMVQQVVLPSKSKVFPYMNLGPLIESFNQQNDTVFVDQPLGQVKEARQSATTVEQLKFWFDKASAEERHEFLHWASKQ</sequence>
<reference evidence="5" key="1">
    <citation type="submission" date="2016-12" db="EMBL/GenBank/DDBJ databases">
        <authorList>
            <person name="Rodrigo-Torres L."/>
            <person name="Arahal R.D."/>
            <person name="Lucena T."/>
        </authorList>
    </citation>
    <scope>NUCLEOTIDE SEQUENCE [LARGE SCALE GENOMIC DNA]</scope>
</reference>
<keyword evidence="5" id="KW-1185">Reference proteome</keyword>
<name>A0A1M7YXI6_9VIBR</name>
<evidence type="ECO:0000313" key="5">
    <source>
        <dbReference type="Proteomes" id="UP000184600"/>
    </source>
</evidence>
<keyword evidence="2 3" id="KW-0732">Signal</keyword>
<dbReference type="Proteomes" id="UP000184600">
    <property type="component" value="Unassembled WGS sequence"/>
</dbReference>
<dbReference type="EMBL" id="FRFG01000037">
    <property type="protein sequence ID" value="SHO57387.1"/>
    <property type="molecule type" value="Genomic_DNA"/>
</dbReference>
<dbReference type="AlphaFoldDB" id="A0A1M7YXI6"/>